<feature type="non-terminal residue" evidence="1">
    <location>
        <position position="1"/>
    </location>
</feature>
<dbReference type="OrthoDB" id="6148813at2759"/>
<dbReference type="InterPro" id="IPR036397">
    <property type="entry name" value="RNaseH_sf"/>
</dbReference>
<accession>A0A371HRZ8</accession>
<dbReference type="AlphaFoldDB" id="A0A371HRZ8"/>
<reference evidence="1" key="1">
    <citation type="submission" date="2018-05" db="EMBL/GenBank/DDBJ databases">
        <title>Draft genome of Mucuna pruriens seed.</title>
        <authorList>
            <person name="Nnadi N.E."/>
            <person name="Vos R."/>
            <person name="Hasami M.H."/>
            <person name="Devisetty U.K."/>
            <person name="Aguiy J.C."/>
        </authorList>
    </citation>
    <scope>NUCLEOTIDE SEQUENCE [LARGE SCALE GENOMIC DNA]</scope>
    <source>
        <strain evidence="1">JCA_2017</strain>
    </source>
</reference>
<sequence length="157" mass="18029">MTNPSRKDWSRLLDDALWANRTAYQTSLGMSPYRVVFSKACHLPSVKQCNMAYDQAGKQRNFQLQELDELRLEAYEKSWIYKVPSWPESKLCSRWDGPFVITHIFPYGAVQLRDEHANSTFQVNGHQIKLFHEGPAPIASDMETISLMEPAPPDDTP</sequence>
<gene>
    <name evidence="1" type="ORF">CR513_10590</name>
</gene>
<comment type="caution">
    <text evidence="1">The sequence shown here is derived from an EMBL/GenBank/DDBJ whole genome shotgun (WGS) entry which is preliminary data.</text>
</comment>
<dbReference type="GO" id="GO:0003676">
    <property type="term" value="F:nucleic acid binding"/>
    <property type="evidence" value="ECO:0007669"/>
    <property type="project" value="InterPro"/>
</dbReference>
<organism evidence="1 2">
    <name type="scientific">Mucuna pruriens</name>
    <name type="common">Velvet bean</name>
    <name type="synonym">Dolichos pruriens</name>
    <dbReference type="NCBI Taxonomy" id="157652"/>
    <lineage>
        <taxon>Eukaryota</taxon>
        <taxon>Viridiplantae</taxon>
        <taxon>Streptophyta</taxon>
        <taxon>Embryophyta</taxon>
        <taxon>Tracheophyta</taxon>
        <taxon>Spermatophyta</taxon>
        <taxon>Magnoliopsida</taxon>
        <taxon>eudicotyledons</taxon>
        <taxon>Gunneridae</taxon>
        <taxon>Pentapetalae</taxon>
        <taxon>rosids</taxon>
        <taxon>fabids</taxon>
        <taxon>Fabales</taxon>
        <taxon>Fabaceae</taxon>
        <taxon>Papilionoideae</taxon>
        <taxon>50 kb inversion clade</taxon>
        <taxon>NPAAA clade</taxon>
        <taxon>indigoferoid/millettioid clade</taxon>
        <taxon>Phaseoleae</taxon>
        <taxon>Mucuna</taxon>
    </lineage>
</organism>
<keyword evidence="2" id="KW-1185">Reference proteome</keyword>
<name>A0A371HRZ8_MUCPR</name>
<dbReference type="Proteomes" id="UP000257109">
    <property type="component" value="Unassembled WGS sequence"/>
</dbReference>
<proteinExistence type="predicted"/>
<protein>
    <submittedName>
        <fullName evidence="1">Uncharacterized protein</fullName>
    </submittedName>
</protein>
<evidence type="ECO:0000313" key="2">
    <source>
        <dbReference type="Proteomes" id="UP000257109"/>
    </source>
</evidence>
<dbReference type="Gene3D" id="3.30.420.10">
    <property type="entry name" value="Ribonuclease H-like superfamily/Ribonuclease H"/>
    <property type="match status" value="1"/>
</dbReference>
<evidence type="ECO:0000313" key="1">
    <source>
        <dbReference type="EMBL" id="RDY05556.1"/>
    </source>
</evidence>
<dbReference type="EMBL" id="QJKJ01001854">
    <property type="protein sequence ID" value="RDY05556.1"/>
    <property type="molecule type" value="Genomic_DNA"/>
</dbReference>